<evidence type="ECO:0000313" key="4">
    <source>
        <dbReference type="EMBL" id="MDE1464486.1"/>
    </source>
</evidence>
<protein>
    <submittedName>
        <fullName evidence="4">Transporter substrate-binding domain-containing protein</fullName>
    </submittedName>
</protein>
<dbReference type="RefSeq" id="WP_274690811.1">
    <property type="nucleotide sequence ID" value="NZ_JAPMOU010000035.1"/>
</dbReference>
<name>A0ABT5UDN3_9GAMM</name>
<gene>
    <name evidence="4" type="ORF">ORQ98_21215</name>
</gene>
<feature type="domain" description="Solute-binding protein family 3/N-terminal" evidence="3">
    <location>
        <begin position="27"/>
        <end position="258"/>
    </location>
</feature>
<dbReference type="Gene3D" id="3.40.190.10">
    <property type="entry name" value="Periplasmic binding protein-like II"/>
    <property type="match status" value="2"/>
</dbReference>
<sequence length="265" mass="30280">MKIHLPFIMLAGSVFITVATEGAQKQTIISAHPEFPPVMYKNKHNAIVGVGPELAERILSELGHDAQSKFVGPWVRVQEAAKVGKIDLIAGIYKNEERKQYLTYIPTPFLTNPAVIFVKKGNAFPFKQWNDLKGRRGGAIIGDKFKTEFDEFLLKNKSLIHLERVSTVKQNFTKLILGRIDFIPYSKYVGTLTLEKMKIRDNIEILPEPLYSGLFYFAISKKSKENLENHIGIIDQKIVKYKKDGTVDMLVEKYTKEYIKMIQTK</sequence>
<keyword evidence="2" id="KW-0732">Signal</keyword>
<evidence type="ECO:0000259" key="3">
    <source>
        <dbReference type="SMART" id="SM00062"/>
    </source>
</evidence>
<keyword evidence="5" id="KW-1185">Reference proteome</keyword>
<comment type="similarity">
    <text evidence="1">Belongs to the bacterial solute-binding protein 3 family.</text>
</comment>
<evidence type="ECO:0000313" key="5">
    <source>
        <dbReference type="Proteomes" id="UP001528823"/>
    </source>
</evidence>
<dbReference type="SUPFAM" id="SSF53850">
    <property type="entry name" value="Periplasmic binding protein-like II"/>
    <property type="match status" value="1"/>
</dbReference>
<evidence type="ECO:0000256" key="2">
    <source>
        <dbReference type="ARBA" id="ARBA00022729"/>
    </source>
</evidence>
<dbReference type="Proteomes" id="UP001528823">
    <property type="component" value="Unassembled WGS sequence"/>
</dbReference>
<evidence type="ECO:0000256" key="1">
    <source>
        <dbReference type="ARBA" id="ARBA00010333"/>
    </source>
</evidence>
<comment type="caution">
    <text evidence="4">The sequence shown here is derived from an EMBL/GenBank/DDBJ whole genome shotgun (WGS) entry which is preliminary data.</text>
</comment>
<reference evidence="4 5" key="1">
    <citation type="submission" date="2022-11" db="EMBL/GenBank/DDBJ databases">
        <title>Spartinivicinus poritis sp. nov., isolated from scleractinian coral Porites lutea.</title>
        <authorList>
            <person name="Zhang G."/>
            <person name="Cai L."/>
            <person name="Wei Q."/>
        </authorList>
    </citation>
    <scope>NUCLEOTIDE SEQUENCE [LARGE SCALE GENOMIC DNA]</scope>
    <source>
        <strain evidence="4 5">A2-2</strain>
    </source>
</reference>
<dbReference type="Pfam" id="PF00497">
    <property type="entry name" value="SBP_bac_3"/>
    <property type="match status" value="1"/>
</dbReference>
<proteinExistence type="inferred from homology"/>
<dbReference type="EMBL" id="JAPMOU010000035">
    <property type="protein sequence ID" value="MDE1464486.1"/>
    <property type="molecule type" value="Genomic_DNA"/>
</dbReference>
<dbReference type="PANTHER" id="PTHR35936:SF6">
    <property type="entry name" value="AMINO ACID ABC TRANSPORTER SUBSTRATE-BINDING PAAT FAMILY PROTEIN"/>
    <property type="match status" value="1"/>
</dbReference>
<dbReference type="SMART" id="SM00062">
    <property type="entry name" value="PBPb"/>
    <property type="match status" value="1"/>
</dbReference>
<dbReference type="PANTHER" id="PTHR35936">
    <property type="entry name" value="MEMBRANE-BOUND LYTIC MUREIN TRANSGLYCOSYLASE F"/>
    <property type="match status" value="1"/>
</dbReference>
<dbReference type="InterPro" id="IPR001638">
    <property type="entry name" value="Solute-binding_3/MltF_N"/>
</dbReference>
<accession>A0ABT5UDN3</accession>
<organism evidence="4 5">
    <name type="scientific">Spartinivicinus poritis</name>
    <dbReference type="NCBI Taxonomy" id="2994640"/>
    <lineage>
        <taxon>Bacteria</taxon>
        <taxon>Pseudomonadati</taxon>
        <taxon>Pseudomonadota</taxon>
        <taxon>Gammaproteobacteria</taxon>
        <taxon>Oceanospirillales</taxon>
        <taxon>Zooshikellaceae</taxon>
        <taxon>Spartinivicinus</taxon>
    </lineage>
</organism>